<dbReference type="InterPro" id="IPR036737">
    <property type="entry name" value="OmpA-like_sf"/>
</dbReference>
<feature type="region of interest" description="Disordered" evidence="5">
    <location>
        <begin position="134"/>
        <end position="166"/>
    </location>
</feature>
<dbReference type="PRINTS" id="PR01021">
    <property type="entry name" value="OMPADOMAIN"/>
</dbReference>
<comment type="caution">
    <text evidence="8">The sequence shown here is derived from an EMBL/GenBank/DDBJ whole genome shotgun (WGS) entry which is preliminary data.</text>
</comment>
<evidence type="ECO:0000313" key="8">
    <source>
        <dbReference type="EMBL" id="MBD9357155.1"/>
    </source>
</evidence>
<keyword evidence="6" id="KW-0812">Transmembrane</keyword>
<evidence type="ECO:0000256" key="1">
    <source>
        <dbReference type="ARBA" id="ARBA00004442"/>
    </source>
</evidence>
<evidence type="ECO:0000256" key="5">
    <source>
        <dbReference type="SAM" id="MobiDB-lite"/>
    </source>
</evidence>
<name>A0ABR9D211_9GAMM</name>
<feature type="transmembrane region" description="Helical" evidence="6">
    <location>
        <begin position="45"/>
        <end position="66"/>
    </location>
</feature>
<evidence type="ECO:0000256" key="3">
    <source>
        <dbReference type="ARBA" id="ARBA00023237"/>
    </source>
</evidence>
<evidence type="ECO:0000256" key="4">
    <source>
        <dbReference type="PROSITE-ProRule" id="PRU00473"/>
    </source>
</evidence>
<comment type="subcellular location">
    <subcellularLocation>
        <location evidence="1">Cell outer membrane</location>
    </subcellularLocation>
</comment>
<dbReference type="InterPro" id="IPR050330">
    <property type="entry name" value="Bact_OuterMem_StrucFunc"/>
</dbReference>
<keyword evidence="3" id="KW-0998">Cell outer membrane</keyword>
<dbReference type="PROSITE" id="PS51123">
    <property type="entry name" value="OMPA_2"/>
    <property type="match status" value="1"/>
</dbReference>
<feature type="region of interest" description="Disordered" evidence="5">
    <location>
        <begin position="73"/>
        <end position="117"/>
    </location>
</feature>
<evidence type="ECO:0000313" key="9">
    <source>
        <dbReference type="Proteomes" id="UP000652176"/>
    </source>
</evidence>
<dbReference type="PANTHER" id="PTHR30329:SF21">
    <property type="entry name" value="LIPOPROTEIN YIAD-RELATED"/>
    <property type="match status" value="1"/>
</dbReference>
<keyword evidence="2 4" id="KW-0472">Membrane</keyword>
<accession>A0ABR9D211</accession>
<dbReference type="Pfam" id="PF00691">
    <property type="entry name" value="OmpA"/>
    <property type="match status" value="1"/>
</dbReference>
<feature type="compositionally biased region" description="Polar residues" evidence="5">
    <location>
        <begin position="73"/>
        <end position="85"/>
    </location>
</feature>
<dbReference type="Gene3D" id="3.30.1330.60">
    <property type="entry name" value="OmpA-like domain"/>
    <property type="match status" value="1"/>
</dbReference>
<dbReference type="SUPFAM" id="SSF103088">
    <property type="entry name" value="OmpA-like"/>
    <property type="match status" value="1"/>
</dbReference>
<dbReference type="InterPro" id="IPR006665">
    <property type="entry name" value="OmpA-like"/>
</dbReference>
<gene>
    <name evidence="8" type="ORF">IE877_14930</name>
</gene>
<reference evidence="8 9" key="1">
    <citation type="submission" date="2020-09" db="EMBL/GenBank/DDBJ databases">
        <title>Methylomonas albis sp. nov. and Methylomonas fluvii sp. nov.: Two cold-adapted methanotrophs from the River Elbe and an amended description of Methylovulum psychrotolerans strain Eb1.</title>
        <authorList>
            <person name="Bussmann I.K."/>
            <person name="Klings K.-W."/>
            <person name="Warnstedt J."/>
            <person name="Hoppert M."/>
            <person name="Saborowski A."/>
            <person name="Horn F."/>
            <person name="Liebner S."/>
        </authorList>
    </citation>
    <scope>NUCLEOTIDE SEQUENCE [LARGE SCALE GENOMIC DNA]</scope>
    <source>
        <strain evidence="8 9">EbA</strain>
    </source>
</reference>
<dbReference type="InterPro" id="IPR006664">
    <property type="entry name" value="OMP_bac"/>
</dbReference>
<dbReference type="CDD" id="cd07185">
    <property type="entry name" value="OmpA_C-like"/>
    <property type="match status" value="1"/>
</dbReference>
<feature type="domain" description="OmpA-like" evidence="7">
    <location>
        <begin position="166"/>
        <end position="281"/>
    </location>
</feature>
<keyword evidence="6" id="KW-1133">Transmembrane helix</keyword>
<keyword evidence="9" id="KW-1185">Reference proteome</keyword>
<sequence length="281" mass="28958">MKKTRSLDHDGLDGIIPSAAKARSKADIASVKSDKLPAKSSRGKVVWLFTGLGSLLVGGFLLQAVLQNPSSMSSQLASAGDSSGSVPPGRNTPLVPAPEQRSDQATDAAPPVADSTPKVVAMAEQQDLSDAEAAANPIPGSDKQQPVELPTEPTGAGIAKSPVLNGGQPDAMAPFTVYFKFDSSKLTLASANSANELLSAAKNCQSLIKLNGHTCNLGSDAANLQLGLMRANAVKKLLLAKGIGATAIITASEGMRKPVAPNDTKEGQALNRRVELQCVDN</sequence>
<organism evidence="8 9">
    <name type="scientific">Methylomonas albis</name>
    <dbReference type="NCBI Taxonomy" id="1854563"/>
    <lineage>
        <taxon>Bacteria</taxon>
        <taxon>Pseudomonadati</taxon>
        <taxon>Pseudomonadota</taxon>
        <taxon>Gammaproteobacteria</taxon>
        <taxon>Methylococcales</taxon>
        <taxon>Methylococcaceae</taxon>
        <taxon>Methylomonas</taxon>
    </lineage>
</organism>
<dbReference type="EMBL" id="JACXSS010000001">
    <property type="protein sequence ID" value="MBD9357155.1"/>
    <property type="molecule type" value="Genomic_DNA"/>
</dbReference>
<dbReference type="RefSeq" id="WP_192375450.1">
    <property type="nucleotide sequence ID" value="NZ_CAJHIV010000001.1"/>
</dbReference>
<evidence type="ECO:0000256" key="6">
    <source>
        <dbReference type="SAM" id="Phobius"/>
    </source>
</evidence>
<evidence type="ECO:0000259" key="7">
    <source>
        <dbReference type="PROSITE" id="PS51123"/>
    </source>
</evidence>
<dbReference type="PANTHER" id="PTHR30329">
    <property type="entry name" value="STATOR ELEMENT OF FLAGELLAR MOTOR COMPLEX"/>
    <property type="match status" value="1"/>
</dbReference>
<evidence type="ECO:0000256" key="2">
    <source>
        <dbReference type="ARBA" id="ARBA00023136"/>
    </source>
</evidence>
<dbReference type="Proteomes" id="UP000652176">
    <property type="component" value="Unassembled WGS sequence"/>
</dbReference>
<protein>
    <submittedName>
        <fullName evidence="8">OmpA family protein</fullName>
    </submittedName>
</protein>
<proteinExistence type="predicted"/>